<feature type="compositionally biased region" description="Low complexity" evidence="7">
    <location>
        <begin position="157"/>
        <end position="189"/>
    </location>
</feature>
<comment type="catalytic activity">
    <reaction evidence="6">
        <text>ATP + H2O = ADP + phosphate + H(+)</text>
        <dbReference type="Rhea" id="RHEA:13065"/>
        <dbReference type="ChEBI" id="CHEBI:15377"/>
        <dbReference type="ChEBI" id="CHEBI:15378"/>
        <dbReference type="ChEBI" id="CHEBI:30616"/>
        <dbReference type="ChEBI" id="CHEBI:43474"/>
        <dbReference type="ChEBI" id="CHEBI:456216"/>
        <dbReference type="EC" id="3.6.4.13"/>
    </reaction>
</comment>
<dbReference type="CDD" id="cd17956">
    <property type="entry name" value="DEADc_DDX51"/>
    <property type="match status" value="1"/>
</dbReference>
<dbReference type="AlphaFoldDB" id="A0AAV5GY20"/>
<feature type="compositionally biased region" description="Low complexity" evidence="7">
    <location>
        <begin position="87"/>
        <end position="107"/>
    </location>
</feature>
<dbReference type="PROSITE" id="PS51192">
    <property type="entry name" value="HELICASE_ATP_BIND_1"/>
    <property type="match status" value="1"/>
</dbReference>
<feature type="compositionally biased region" description="Low complexity" evidence="7">
    <location>
        <begin position="400"/>
        <end position="412"/>
    </location>
</feature>
<reference evidence="10 11" key="1">
    <citation type="submission" date="2021-12" db="EMBL/GenBank/DDBJ databases">
        <title>High titer production of polyol ester of fatty acids by Rhodotorula paludigena BS15 towards product separation-free biomass refinery.</title>
        <authorList>
            <person name="Mano J."/>
            <person name="Ono H."/>
            <person name="Tanaka T."/>
            <person name="Naito K."/>
            <person name="Sushida H."/>
            <person name="Ike M."/>
            <person name="Tokuyasu K."/>
            <person name="Kitaoka M."/>
        </authorList>
    </citation>
    <scope>NUCLEOTIDE SEQUENCE [LARGE SCALE GENOMIC DNA]</scope>
    <source>
        <strain evidence="10 11">BS15</strain>
    </source>
</reference>
<dbReference type="InterPro" id="IPR027417">
    <property type="entry name" value="P-loop_NTPase"/>
</dbReference>
<evidence type="ECO:0000256" key="6">
    <source>
        <dbReference type="RuleBase" id="RU365068"/>
    </source>
</evidence>
<dbReference type="SUPFAM" id="SSF52540">
    <property type="entry name" value="P-loop containing nucleoside triphosphate hydrolases"/>
    <property type="match status" value="1"/>
</dbReference>
<dbReference type="GO" id="GO:0003723">
    <property type="term" value="F:RNA binding"/>
    <property type="evidence" value="ECO:0007669"/>
    <property type="project" value="UniProtKB-UniRule"/>
</dbReference>
<dbReference type="GO" id="GO:0003724">
    <property type="term" value="F:RNA helicase activity"/>
    <property type="evidence" value="ECO:0007669"/>
    <property type="project" value="UniProtKB-EC"/>
</dbReference>
<evidence type="ECO:0000259" key="9">
    <source>
        <dbReference type="PROSITE" id="PS51194"/>
    </source>
</evidence>
<feature type="compositionally biased region" description="Low complexity" evidence="7">
    <location>
        <begin position="34"/>
        <end position="58"/>
    </location>
</feature>
<name>A0AAV5GY20_9BASI</name>
<dbReference type="InterPro" id="IPR014001">
    <property type="entry name" value="Helicase_ATP-bd"/>
</dbReference>
<dbReference type="Proteomes" id="UP001342314">
    <property type="component" value="Unassembled WGS sequence"/>
</dbReference>
<dbReference type="Pfam" id="PF00271">
    <property type="entry name" value="Helicase_C"/>
    <property type="match status" value="1"/>
</dbReference>
<feature type="domain" description="Helicase ATP-binding" evidence="8">
    <location>
        <begin position="546"/>
        <end position="792"/>
    </location>
</feature>
<feature type="compositionally biased region" description="Basic and acidic residues" evidence="7">
    <location>
        <begin position="370"/>
        <end position="379"/>
    </location>
</feature>
<keyword evidence="11" id="KW-1185">Reference proteome</keyword>
<dbReference type="EC" id="3.6.4.13" evidence="6"/>
<comment type="domain">
    <text evidence="6">The Q motif is unique to and characteristic of the DEAD box family of RNA helicases and controls ATP binding and hydrolysis.</text>
</comment>
<feature type="region of interest" description="Disordered" evidence="7">
    <location>
        <begin position="323"/>
        <end position="468"/>
    </location>
</feature>
<feature type="compositionally biased region" description="Low complexity" evidence="7">
    <location>
        <begin position="433"/>
        <end position="464"/>
    </location>
</feature>
<comment type="similarity">
    <text evidence="6">Belongs to the DEAD box helicase family.</text>
</comment>
<feature type="domain" description="Helicase C-terminal" evidence="9">
    <location>
        <begin position="834"/>
        <end position="994"/>
    </location>
</feature>
<dbReference type="InterPro" id="IPR011545">
    <property type="entry name" value="DEAD/DEAH_box_helicase_dom"/>
</dbReference>
<keyword evidence="2 6" id="KW-0378">Hydrolase</keyword>
<accession>A0AAV5GY20</accession>
<dbReference type="Pfam" id="PF00270">
    <property type="entry name" value="DEAD"/>
    <property type="match status" value="1"/>
</dbReference>
<evidence type="ECO:0000256" key="2">
    <source>
        <dbReference type="ARBA" id="ARBA00022801"/>
    </source>
</evidence>
<feature type="compositionally biased region" description="Basic residues" evidence="7">
    <location>
        <begin position="203"/>
        <end position="225"/>
    </location>
</feature>
<comment type="function">
    <text evidence="6">RNA helicase.</text>
</comment>
<evidence type="ECO:0000259" key="8">
    <source>
        <dbReference type="PROSITE" id="PS51192"/>
    </source>
</evidence>
<feature type="compositionally biased region" description="Acidic residues" evidence="7">
    <location>
        <begin position="352"/>
        <end position="369"/>
    </location>
</feature>
<feature type="region of interest" description="Disordered" evidence="7">
    <location>
        <begin position="1"/>
        <end position="288"/>
    </location>
</feature>
<evidence type="ECO:0000256" key="4">
    <source>
        <dbReference type="ARBA" id="ARBA00022840"/>
    </source>
</evidence>
<evidence type="ECO:0000256" key="1">
    <source>
        <dbReference type="ARBA" id="ARBA00022741"/>
    </source>
</evidence>
<evidence type="ECO:0000256" key="7">
    <source>
        <dbReference type="SAM" id="MobiDB-lite"/>
    </source>
</evidence>
<feature type="compositionally biased region" description="Basic and acidic residues" evidence="7">
    <location>
        <begin position="334"/>
        <end position="347"/>
    </location>
</feature>
<proteinExistence type="inferred from homology"/>
<dbReference type="Gene3D" id="3.40.50.300">
    <property type="entry name" value="P-loop containing nucleotide triphosphate hydrolases"/>
    <property type="match status" value="2"/>
</dbReference>
<comment type="caution">
    <text evidence="10">The sequence shown here is derived from an EMBL/GenBank/DDBJ whole genome shotgun (WGS) entry which is preliminary data.</text>
</comment>
<feature type="compositionally biased region" description="Low complexity" evidence="7">
    <location>
        <begin position="268"/>
        <end position="279"/>
    </location>
</feature>
<feature type="compositionally biased region" description="Acidic residues" evidence="7">
    <location>
        <begin position="244"/>
        <end position="255"/>
    </location>
</feature>
<feature type="compositionally biased region" description="Basic residues" evidence="7">
    <location>
        <begin position="381"/>
        <end position="391"/>
    </location>
</feature>
<feature type="compositionally biased region" description="Basic and acidic residues" evidence="7">
    <location>
        <begin position="108"/>
        <end position="133"/>
    </location>
</feature>
<keyword evidence="1 6" id="KW-0547">Nucleotide-binding</keyword>
<protein>
    <recommendedName>
        <fullName evidence="6">ATP-dependent RNA helicase</fullName>
        <ecNumber evidence="6">3.6.4.13</ecNumber>
    </recommendedName>
</protein>
<keyword evidence="5 6" id="KW-0694">RNA-binding</keyword>
<sequence length="1026" mass="110767">MKRPAEEDYGGWTPAAGESPAEREKRLKREKRAAALGAASSGPTPSTSSAPAPSTSATEDYGGWKPAEGESPAEREKRLKREKRAAHLAATAGGSAPATGPAPVPAARRSDKEEYDGWRPAEGESPAEREKRIKREKRQAMLAARDGGSAESAPYEQQQQQQQYGGYDAPPHAAPAAAGAAEDTAAAAAEAKKSKNAQSMTTARKRYLKRKKQTRKAKKAAMPKRKNADADGVAAAGTKRPREDDDEDEDEESGSEDGRESGDEDDAPATAASTTSKPSVGADKWPDLTEAERAAKLADIAAKKAARREARLAKKAELKRIKAEGGVAPPPKRRVVETTKPRAREMTVVEPEPVEEKEEEKEPTEEELDEQKKREEIAARKALKALKKAQRRNPGAAPVATAAEDTDMAAADGEPSTLIPTAPSPPADRDAAADAPAADAGGEDAATTPASPPAALLRLPGATRPAPPSAKVLSALNVHEQVRDKQVVDPLRKIPISEEIGVDGTGVGEKGRKRLRNDMGIEEWFAVQTAVLPLLLPPSSSPPALYSPFNPPRDVCVSAPTGSGKTLSYVVPIVETLQRRIVTRLRALVLLPTRDLVGQVRETFESYARGTGLKIGVATGQHSFAHEQSVLVGDDVPADLQGGSSQVDILIATPGRLIDHLKATKGFSLQHLRFLVVDEADRLLTQSFHDWLPTVLSALKPSFSAAALVENDVNAPLRSSRREKKAPSKGDKLPTADALAPAWWDAEGKVGRLPSDVDERCQGSCQKLLFSATLSRDPAKIDALHLHRPVYISVEDALDPHAEDEGVDNELKFTFPVELSEHMIISPASHKPLYLFHLLHTLSISSALCFTKSVEAATRLAKLVEFFEEARLEAVGATSDEKKKVVVKPYSSELAPAERKAVLRDFKKGKVQMLICSDLIARGIDIPNVSHVISYDIPADMRKYVHRVGRTARAGNKGDAWSLVEEPEVAPFKAIMSSAQHYGKIDRVRVKDPLIEPFVPAYQVALERLRLFFATGRERERSTVAA</sequence>
<evidence type="ECO:0000313" key="11">
    <source>
        <dbReference type="Proteomes" id="UP001342314"/>
    </source>
</evidence>
<dbReference type="SMART" id="SM00490">
    <property type="entry name" value="HELICc"/>
    <property type="match status" value="1"/>
</dbReference>
<keyword evidence="4 6" id="KW-0067">ATP-binding</keyword>
<organism evidence="10 11">
    <name type="scientific">Rhodotorula paludigena</name>
    <dbReference type="NCBI Taxonomy" id="86838"/>
    <lineage>
        <taxon>Eukaryota</taxon>
        <taxon>Fungi</taxon>
        <taxon>Dikarya</taxon>
        <taxon>Basidiomycota</taxon>
        <taxon>Pucciniomycotina</taxon>
        <taxon>Microbotryomycetes</taxon>
        <taxon>Sporidiobolales</taxon>
        <taxon>Sporidiobolaceae</taxon>
        <taxon>Rhodotorula</taxon>
    </lineage>
</organism>
<evidence type="ECO:0000256" key="5">
    <source>
        <dbReference type="ARBA" id="ARBA00022884"/>
    </source>
</evidence>
<dbReference type="GO" id="GO:0005524">
    <property type="term" value="F:ATP binding"/>
    <property type="evidence" value="ECO:0007669"/>
    <property type="project" value="UniProtKB-UniRule"/>
</dbReference>
<gene>
    <name evidence="10" type="ORF">Rhopal_006996-T1</name>
</gene>
<dbReference type="GO" id="GO:0016787">
    <property type="term" value="F:hydrolase activity"/>
    <property type="evidence" value="ECO:0007669"/>
    <property type="project" value="UniProtKB-KW"/>
</dbReference>
<dbReference type="PANTHER" id="PTHR24031">
    <property type="entry name" value="RNA HELICASE"/>
    <property type="match status" value="1"/>
</dbReference>
<dbReference type="SMART" id="SM00487">
    <property type="entry name" value="DEXDc"/>
    <property type="match status" value="1"/>
</dbReference>
<dbReference type="PROSITE" id="PS51194">
    <property type="entry name" value="HELICASE_CTER"/>
    <property type="match status" value="1"/>
</dbReference>
<evidence type="ECO:0000256" key="3">
    <source>
        <dbReference type="ARBA" id="ARBA00022806"/>
    </source>
</evidence>
<dbReference type="InterPro" id="IPR001650">
    <property type="entry name" value="Helicase_C-like"/>
</dbReference>
<dbReference type="EMBL" id="BQKY01000015">
    <property type="protein sequence ID" value="GJN93937.1"/>
    <property type="molecule type" value="Genomic_DNA"/>
</dbReference>
<evidence type="ECO:0000313" key="10">
    <source>
        <dbReference type="EMBL" id="GJN93937.1"/>
    </source>
</evidence>
<keyword evidence="3 6" id="KW-0347">Helicase</keyword>
<dbReference type="PROSITE" id="PS00039">
    <property type="entry name" value="DEAD_ATP_HELICASE"/>
    <property type="match status" value="1"/>
</dbReference>
<dbReference type="InterPro" id="IPR000629">
    <property type="entry name" value="RNA-helicase_DEAD-box_CS"/>
</dbReference>
<dbReference type="CDD" id="cd18787">
    <property type="entry name" value="SF2_C_DEAD"/>
    <property type="match status" value="1"/>
</dbReference>